<evidence type="ECO:0000313" key="2">
    <source>
        <dbReference type="Proteomes" id="UP000435138"/>
    </source>
</evidence>
<comment type="caution">
    <text evidence="1">The sequence shown here is derived from an EMBL/GenBank/DDBJ whole genome shotgun (WGS) entry which is preliminary data.</text>
</comment>
<dbReference type="EMBL" id="WIXI01000039">
    <property type="protein sequence ID" value="MQY46119.1"/>
    <property type="molecule type" value="Genomic_DNA"/>
</dbReference>
<sequence length="64" mass="6960">MKPLADDGQVLEVKNGPNLSEVSFEHPKITLLNQPGSDWQEGGLLLRIALQRLDRVGGGLRGKP</sequence>
<reference evidence="1 2" key="1">
    <citation type="submission" date="2019-11" db="EMBL/GenBank/DDBJ databases">
        <title>Genome analysis of Rhizobacterium cereale a novel genus and species isolated from maize roots in North Spain.</title>
        <authorList>
            <person name="Menendez E."/>
            <person name="Flores-Felix J.D."/>
            <person name="Ramirez-Bahena M.-H."/>
            <person name="Igual J.M."/>
            <person name="Garcia-Fraile P."/>
            <person name="Peix A."/>
            <person name="Velazquez E."/>
        </authorList>
    </citation>
    <scope>NUCLEOTIDE SEQUENCE [LARGE SCALE GENOMIC DNA]</scope>
    <source>
        <strain evidence="1 2">RZME27</strain>
    </source>
</reference>
<dbReference type="RefSeq" id="WP_153353624.1">
    <property type="nucleotide sequence ID" value="NZ_JAYKOO010000012.1"/>
</dbReference>
<evidence type="ECO:0000313" key="1">
    <source>
        <dbReference type="EMBL" id="MQY46119.1"/>
    </source>
</evidence>
<organism evidence="1 2">
    <name type="scientific">Endobacterium cereale</name>
    <dbReference type="NCBI Taxonomy" id="2663029"/>
    <lineage>
        <taxon>Bacteria</taxon>
        <taxon>Pseudomonadati</taxon>
        <taxon>Pseudomonadota</taxon>
        <taxon>Alphaproteobacteria</taxon>
        <taxon>Hyphomicrobiales</taxon>
        <taxon>Rhizobiaceae</taxon>
        <taxon>Endobacterium</taxon>
    </lineage>
</organism>
<name>A0A6A8A5G1_9HYPH</name>
<proteinExistence type="predicted"/>
<keyword evidence="2" id="KW-1185">Reference proteome</keyword>
<protein>
    <submittedName>
        <fullName evidence="1">Uncharacterized protein</fullName>
    </submittedName>
</protein>
<dbReference type="AlphaFoldDB" id="A0A6A8A5G1"/>
<dbReference type="Proteomes" id="UP000435138">
    <property type="component" value="Unassembled WGS sequence"/>
</dbReference>
<gene>
    <name evidence="1" type="ORF">GAO09_08625</name>
</gene>
<accession>A0A6A8A5G1</accession>